<dbReference type="Proteomes" id="UP000078486">
    <property type="component" value="Unassembled WGS sequence"/>
</dbReference>
<dbReference type="Pfam" id="PF01710">
    <property type="entry name" value="HTH_Tnp_IS630"/>
    <property type="match status" value="1"/>
</dbReference>
<reference evidence="3 4" key="1">
    <citation type="submission" date="2016-01" db="EMBL/GenBank/DDBJ databases">
        <title>High potential of lignocellulose degradation of a new Verrucomicrobia species.</title>
        <authorList>
            <person name="Wang Y."/>
            <person name="Shi Y."/>
            <person name="Qiu Z."/>
            <person name="Liu S."/>
            <person name="Yang H."/>
        </authorList>
    </citation>
    <scope>NUCLEOTIDE SEQUENCE [LARGE SCALE GENOMIC DNA]</scope>
    <source>
        <strain evidence="3 4">TSB47</strain>
    </source>
</reference>
<dbReference type="RefSeq" id="WP_145928615.1">
    <property type="nucleotide sequence ID" value="NZ_KV441839.1"/>
</dbReference>
<dbReference type="InterPro" id="IPR036388">
    <property type="entry name" value="WH-like_DNA-bd_sf"/>
</dbReference>
<keyword evidence="4" id="KW-1185">Reference proteome</keyword>
<evidence type="ECO:0000259" key="2">
    <source>
        <dbReference type="Pfam" id="PF01710"/>
    </source>
</evidence>
<dbReference type="InterPro" id="IPR009057">
    <property type="entry name" value="Homeodomain-like_sf"/>
</dbReference>
<dbReference type="OrthoDB" id="197180at2"/>
<accession>A0A178ILU8</accession>
<dbReference type="EMBL" id="LRRQ01000045">
    <property type="protein sequence ID" value="OAM90873.1"/>
    <property type="molecule type" value="Genomic_DNA"/>
</dbReference>
<evidence type="ECO:0000313" key="3">
    <source>
        <dbReference type="EMBL" id="OAM90873.1"/>
    </source>
</evidence>
<name>A0A178ILU8_9BACT</name>
<feature type="region of interest" description="Disordered" evidence="1">
    <location>
        <begin position="115"/>
        <end position="156"/>
    </location>
</feature>
<protein>
    <recommendedName>
        <fullName evidence="2">Transposase Synechocystis PCC 6803 domain-containing protein</fullName>
    </recommendedName>
</protein>
<feature type="domain" description="Transposase Synechocystis PCC 6803" evidence="2">
    <location>
        <begin position="4"/>
        <end position="124"/>
    </location>
</feature>
<dbReference type="InterPro" id="IPR002622">
    <property type="entry name" value="Transposase_14"/>
</dbReference>
<organism evidence="3 4">
    <name type="scientific">Termitidicoccus mucosus</name>
    <dbReference type="NCBI Taxonomy" id="1184151"/>
    <lineage>
        <taxon>Bacteria</taxon>
        <taxon>Pseudomonadati</taxon>
        <taxon>Verrucomicrobiota</taxon>
        <taxon>Opitutia</taxon>
        <taxon>Opitutales</taxon>
        <taxon>Opitutaceae</taxon>
        <taxon>Termitidicoccus</taxon>
    </lineage>
</organism>
<sequence length="156" mass="17949">MKKAISMNLRERIVEAYDGKEGSREEVARRFKVSLELVKKLLRQRKRTGDLRPRYRYCGRKAKVLPEHGQALKQLIAQEPEVTLAQMKERLGLDCTIGAIHWVLKKMGLTYKKRRSMRLSKTGRTSRKRAADGDAAKAGSTRPGWSLSTSRRPRRT</sequence>
<evidence type="ECO:0000313" key="4">
    <source>
        <dbReference type="Proteomes" id="UP000078486"/>
    </source>
</evidence>
<dbReference type="SUPFAM" id="SSF46689">
    <property type="entry name" value="Homeodomain-like"/>
    <property type="match status" value="1"/>
</dbReference>
<proteinExistence type="predicted"/>
<gene>
    <name evidence="3" type="ORF">AW736_05755</name>
</gene>
<comment type="caution">
    <text evidence="3">The sequence shown here is derived from an EMBL/GenBank/DDBJ whole genome shotgun (WGS) entry which is preliminary data.</text>
</comment>
<dbReference type="Gene3D" id="1.10.10.10">
    <property type="entry name" value="Winged helix-like DNA-binding domain superfamily/Winged helix DNA-binding domain"/>
    <property type="match status" value="1"/>
</dbReference>
<dbReference type="AlphaFoldDB" id="A0A178ILU8"/>
<dbReference type="STRING" id="1184151.AW736_05755"/>
<evidence type="ECO:0000256" key="1">
    <source>
        <dbReference type="SAM" id="MobiDB-lite"/>
    </source>
</evidence>